<dbReference type="Proteomes" id="UP001165882">
    <property type="component" value="Unassembled WGS sequence"/>
</dbReference>
<evidence type="ECO:0000313" key="2">
    <source>
        <dbReference type="Proteomes" id="UP001165882"/>
    </source>
</evidence>
<gene>
    <name evidence="1" type="ORF">DZA28_20830</name>
</gene>
<organism evidence="1 2">
    <name type="scientific">Pseudomonas alloputida</name>
    <dbReference type="NCBI Taxonomy" id="1940621"/>
    <lineage>
        <taxon>Bacteria</taxon>
        <taxon>Pseudomonadati</taxon>
        <taxon>Pseudomonadota</taxon>
        <taxon>Gammaproteobacteria</taxon>
        <taxon>Pseudomonadales</taxon>
        <taxon>Pseudomonadaceae</taxon>
        <taxon>Pseudomonas</taxon>
    </lineage>
</organism>
<dbReference type="RefSeq" id="WP_144000254.1">
    <property type="nucleotide sequence ID" value="NZ_QWEF01000001.1"/>
</dbReference>
<comment type="caution">
    <text evidence="1">The sequence shown here is derived from an EMBL/GenBank/DDBJ whole genome shotgun (WGS) entry which is preliminary data.</text>
</comment>
<sequence length="127" mass="13865">MGLRDDIQADLAEAFDDDLADAVSTFTGSYMGPGAWDPVSETSTTQPVTYTGRGVLDSYDSRRIDSVNILVGDVLLICLVNEVTDRPAVGHQITVDDLITGQPVTYRVISPEIDPAKAHYEIQLRRP</sequence>
<proteinExistence type="predicted"/>
<accession>A0ABY3DC69</accession>
<reference evidence="1 2" key="1">
    <citation type="journal article" date="2019" name="Biocontrol Sci. Technol.">
        <title>Pseudomonas putida strain B2017 produced as technical grade active ingredient controls fungal and bacterial crop diseases.</title>
        <authorList>
            <person name="Oliver C."/>
            <person name="Hernandez I."/>
            <person name="Caminal M."/>
            <person name="Lara J.M."/>
            <person name="Fernandez C."/>
        </authorList>
    </citation>
    <scope>NUCLEOTIDE SEQUENCE [LARGE SCALE GENOMIC DNA]</scope>
    <source>
        <strain evidence="1 2">B2017</strain>
    </source>
</reference>
<protein>
    <submittedName>
        <fullName evidence="1">Glutamate 5-kinase</fullName>
    </submittedName>
</protein>
<dbReference type="EMBL" id="QWEF01000001">
    <property type="protein sequence ID" value="TRZ62254.1"/>
    <property type="molecule type" value="Genomic_DNA"/>
</dbReference>
<name>A0ABY3DC69_9PSED</name>
<keyword evidence="2" id="KW-1185">Reference proteome</keyword>
<evidence type="ECO:0000313" key="1">
    <source>
        <dbReference type="EMBL" id="TRZ62254.1"/>
    </source>
</evidence>